<evidence type="ECO:0000313" key="1">
    <source>
        <dbReference type="EMBL" id="CAE7359855.1"/>
    </source>
</evidence>
<comment type="caution">
    <text evidence="1">The sequence shown here is derived from an EMBL/GenBank/DDBJ whole genome shotgun (WGS) entry which is preliminary data.</text>
</comment>
<name>A0A812PNN7_9DINO</name>
<proteinExistence type="predicted"/>
<organism evidence="1 2">
    <name type="scientific">Symbiodinium natans</name>
    <dbReference type="NCBI Taxonomy" id="878477"/>
    <lineage>
        <taxon>Eukaryota</taxon>
        <taxon>Sar</taxon>
        <taxon>Alveolata</taxon>
        <taxon>Dinophyceae</taxon>
        <taxon>Suessiales</taxon>
        <taxon>Symbiodiniaceae</taxon>
        <taxon>Symbiodinium</taxon>
    </lineage>
</organism>
<keyword evidence="2" id="KW-1185">Reference proteome</keyword>
<gene>
    <name evidence="1" type="ORF">SNAT2548_LOCUS19304</name>
</gene>
<evidence type="ECO:0008006" key="3">
    <source>
        <dbReference type="Google" id="ProtNLM"/>
    </source>
</evidence>
<protein>
    <recommendedName>
        <fullName evidence="3">Reverse transcriptase domain-containing protein</fullName>
    </recommendedName>
</protein>
<dbReference type="EMBL" id="CAJNDS010002173">
    <property type="protein sequence ID" value="CAE7359855.1"/>
    <property type="molecule type" value="Genomic_DNA"/>
</dbReference>
<dbReference type="InterPro" id="IPR036397">
    <property type="entry name" value="RNaseH_sf"/>
</dbReference>
<dbReference type="InterPro" id="IPR012337">
    <property type="entry name" value="RNaseH-like_sf"/>
</dbReference>
<dbReference type="OrthoDB" id="436543at2759"/>
<dbReference type="GO" id="GO:0003676">
    <property type="term" value="F:nucleic acid binding"/>
    <property type="evidence" value="ECO:0007669"/>
    <property type="project" value="InterPro"/>
</dbReference>
<accession>A0A812PNN7</accession>
<dbReference type="SUPFAM" id="SSF53098">
    <property type="entry name" value="Ribonuclease H-like"/>
    <property type="match status" value="1"/>
</dbReference>
<sequence length="689" mass="76931">MNAQLRGWVDTWLNHLALGAAPQWGVQDGHARILQAWHMGCRRYVKQDLSAYFDSSVELVLARLGAPQWLAGLLRSFYTEPQRLFKAGGCFDARWRTTAAGFLQGCPLSPVIALAVGATWAEYCRRSDVDLMIFVDRALWPLPHAACPVTALRAALQRSDHFDEAFKFVCKPTKCAIVVLDSDSSLNELIAERGYPRESSLELLGIELKLSDGATSLLKLSLQTLLLRLRYLRLLQPRMEYRRRIHSALFWAAGVARPSARETQQLQAEITATLKDCITEETPQVLVYAVFGWQFSVEWYGDWAALKTVLQRTDARRDTRRFFFGYDNLGVLKHWLKEEHQRRGVHRCGRVKRSLIAPNPSVHAVSHYLVPLTVNTTPLLDAVFLVDKALWSCGARPWQVEVVRGTLLRNFAVLGTCQFSACAGAFGPERLFAAPIEAYPPAPPAVDLEGFEQDVADHLEAFFKDDAELFLASDGSAKEGVGAFAIVTAEASFGTGDASEDQSAFRNEALALLYITRALQRLPGDRRGRVHVLCDCQAALQGVARPGMSALPCIFEEIATNLRNLQSRGIAVSLTWVPAHGRKRHWRPPDGISAELCRDLNDKADAAANCARENRAAHSRRALWHQAFGEATAWETRLQLSLRAPWTKQLQLGAGCCAAGLRLRCWRAQLSFCTCTFELASRTHFPYQF</sequence>
<dbReference type="Gene3D" id="3.30.420.10">
    <property type="entry name" value="Ribonuclease H-like superfamily/Ribonuclease H"/>
    <property type="match status" value="1"/>
</dbReference>
<evidence type="ECO:0000313" key="2">
    <source>
        <dbReference type="Proteomes" id="UP000604046"/>
    </source>
</evidence>
<dbReference type="AlphaFoldDB" id="A0A812PNN7"/>
<reference evidence="1" key="1">
    <citation type="submission" date="2021-02" db="EMBL/GenBank/DDBJ databases">
        <authorList>
            <person name="Dougan E. K."/>
            <person name="Rhodes N."/>
            <person name="Thang M."/>
            <person name="Chan C."/>
        </authorList>
    </citation>
    <scope>NUCLEOTIDE SEQUENCE</scope>
</reference>
<dbReference type="Proteomes" id="UP000604046">
    <property type="component" value="Unassembled WGS sequence"/>
</dbReference>